<reference evidence="4 5" key="1">
    <citation type="submission" date="2020-05" db="EMBL/GenBank/DDBJ databases">
        <title>Aquincola sp. isolate from soil.</title>
        <authorList>
            <person name="Han J."/>
            <person name="Kim D.-U."/>
        </authorList>
    </citation>
    <scope>NUCLEOTIDE SEQUENCE [LARGE SCALE GENOMIC DNA]</scope>
    <source>
        <strain evidence="4 5">S2</strain>
    </source>
</reference>
<evidence type="ECO:0000259" key="3">
    <source>
        <dbReference type="Pfam" id="PF00144"/>
    </source>
</evidence>
<accession>A0ABX2EFC8</accession>
<sequence>MHQKLEAAAALAQAHETPWPRDPAAAPAPGQQPWGVHHDDPPPYNRLFGPVHARGPQSGVVWQHGRERFAWGEPERADLTFSVAKTYLALLAGVAEAQGLLPDLDRPVHRQLPGIGFDDSAHNRAVTWAQLLTQTSEWEGSCFGLPDTVDRWRKVAQDPRAAGGPKGGARPLQSPGSYWEYNDVRINQLALALLHLFRAPLPAVFLDQMLHAAGGGAGFAWRGYDDAWIDLPGVGRVQSVPGGSHWGGGVSISARDQARIGQCMLELQRGRRSGPIRASWIDAMAEPSPVAPFYGRLVWLNRGGRNFPGASERAMMMLGAGGHTVWVDPVLDAVVVLRWLDAASAPAVIRQIAAALQDG</sequence>
<feature type="compositionally biased region" description="Low complexity" evidence="2">
    <location>
        <begin position="1"/>
        <end position="35"/>
    </location>
</feature>
<feature type="domain" description="Beta-lactamase-related" evidence="3">
    <location>
        <begin position="80"/>
        <end position="337"/>
    </location>
</feature>
<gene>
    <name evidence="4" type="ORF">HLB44_09990</name>
</gene>
<proteinExistence type="predicted"/>
<keyword evidence="5" id="KW-1185">Reference proteome</keyword>
<keyword evidence="1 4" id="KW-0378">Hydrolase</keyword>
<name>A0ABX2EFC8_9BURK</name>
<dbReference type="EMBL" id="JABRWJ010000003">
    <property type="protein sequence ID" value="NRF67314.1"/>
    <property type="molecule type" value="Genomic_DNA"/>
</dbReference>
<evidence type="ECO:0000313" key="4">
    <source>
        <dbReference type="EMBL" id="NRF67314.1"/>
    </source>
</evidence>
<dbReference type="RefSeq" id="WP_173122436.1">
    <property type="nucleotide sequence ID" value="NZ_JABRWJ010000003.1"/>
</dbReference>
<evidence type="ECO:0000256" key="2">
    <source>
        <dbReference type="SAM" id="MobiDB-lite"/>
    </source>
</evidence>
<protein>
    <submittedName>
        <fullName evidence="4">Serine hydrolase</fullName>
    </submittedName>
</protein>
<dbReference type="PANTHER" id="PTHR43283:SF11">
    <property type="entry name" value="BETA-LACTAMASE-RELATED DOMAIN-CONTAINING PROTEIN"/>
    <property type="match status" value="1"/>
</dbReference>
<dbReference type="SUPFAM" id="SSF56601">
    <property type="entry name" value="beta-lactamase/transpeptidase-like"/>
    <property type="match status" value="1"/>
</dbReference>
<dbReference type="InterPro" id="IPR001466">
    <property type="entry name" value="Beta-lactam-related"/>
</dbReference>
<evidence type="ECO:0000313" key="5">
    <source>
        <dbReference type="Proteomes" id="UP000737171"/>
    </source>
</evidence>
<dbReference type="Gene3D" id="3.40.710.10">
    <property type="entry name" value="DD-peptidase/beta-lactamase superfamily"/>
    <property type="match status" value="1"/>
</dbReference>
<dbReference type="GO" id="GO:0016787">
    <property type="term" value="F:hydrolase activity"/>
    <property type="evidence" value="ECO:0007669"/>
    <property type="project" value="UniProtKB-KW"/>
</dbReference>
<organism evidence="4 5">
    <name type="scientific">Pseudaquabacterium terrae</name>
    <dbReference type="NCBI Taxonomy" id="2732868"/>
    <lineage>
        <taxon>Bacteria</taxon>
        <taxon>Pseudomonadati</taxon>
        <taxon>Pseudomonadota</taxon>
        <taxon>Betaproteobacteria</taxon>
        <taxon>Burkholderiales</taxon>
        <taxon>Sphaerotilaceae</taxon>
        <taxon>Pseudaquabacterium</taxon>
    </lineage>
</organism>
<dbReference type="InterPro" id="IPR012338">
    <property type="entry name" value="Beta-lactam/transpept-like"/>
</dbReference>
<comment type="caution">
    <text evidence="4">The sequence shown here is derived from an EMBL/GenBank/DDBJ whole genome shotgun (WGS) entry which is preliminary data.</text>
</comment>
<evidence type="ECO:0000256" key="1">
    <source>
        <dbReference type="ARBA" id="ARBA00022801"/>
    </source>
</evidence>
<dbReference type="InterPro" id="IPR050789">
    <property type="entry name" value="Diverse_Enzym_Activities"/>
</dbReference>
<dbReference type="Proteomes" id="UP000737171">
    <property type="component" value="Unassembled WGS sequence"/>
</dbReference>
<dbReference type="Pfam" id="PF00144">
    <property type="entry name" value="Beta-lactamase"/>
    <property type="match status" value="1"/>
</dbReference>
<feature type="region of interest" description="Disordered" evidence="2">
    <location>
        <begin position="1"/>
        <end position="43"/>
    </location>
</feature>
<dbReference type="PANTHER" id="PTHR43283">
    <property type="entry name" value="BETA-LACTAMASE-RELATED"/>
    <property type="match status" value="1"/>
</dbReference>